<protein>
    <recommendedName>
        <fullName evidence="4">Repeat protein (TIGR03847 family)</fullName>
    </recommendedName>
</protein>
<dbReference type="OrthoDB" id="156387at2"/>
<reference evidence="2 3" key="1">
    <citation type="journal article" date="2010" name="Stand. Genomic Sci.">
        <title>Complete genome sequence of Intrasporangium calvum type strain (7 KIP).</title>
        <authorList>
            <person name="Del Rio T.G."/>
            <person name="Chertkov O."/>
            <person name="Yasawong M."/>
            <person name="Lucas S."/>
            <person name="Deshpande S."/>
            <person name="Cheng J.F."/>
            <person name="Detter C."/>
            <person name="Tapia R."/>
            <person name="Han C."/>
            <person name="Goodwin L."/>
            <person name="Pitluck S."/>
            <person name="Liolios K."/>
            <person name="Ivanova N."/>
            <person name="Mavromatis K."/>
            <person name="Pati A."/>
            <person name="Chen A."/>
            <person name="Palaniappan K."/>
            <person name="Land M."/>
            <person name="Hauser L."/>
            <person name="Chang Y.J."/>
            <person name="Jeffries C.D."/>
            <person name="Rohde M."/>
            <person name="Pukall R."/>
            <person name="Sikorski J."/>
            <person name="Goker M."/>
            <person name="Woyke T."/>
            <person name="Bristow J."/>
            <person name="Eisen J.A."/>
            <person name="Markowitz V."/>
            <person name="Hugenholtz P."/>
            <person name="Kyrpides N.C."/>
            <person name="Klenk H.P."/>
            <person name="Lapidus A."/>
        </authorList>
    </citation>
    <scope>NUCLEOTIDE SEQUENCE [LARGE SCALE GENOMIC DNA]</scope>
    <source>
        <strain evidence="3">ATCC 23552 / DSM 43043 / JCM 3097 / NBRC 12989 / 7 KIP</strain>
    </source>
</reference>
<evidence type="ECO:0008006" key="4">
    <source>
        <dbReference type="Google" id="ProtNLM"/>
    </source>
</evidence>
<evidence type="ECO:0000256" key="1">
    <source>
        <dbReference type="SAM" id="MobiDB-lite"/>
    </source>
</evidence>
<feature type="region of interest" description="Disordered" evidence="1">
    <location>
        <begin position="110"/>
        <end position="130"/>
    </location>
</feature>
<sequence length="190" mass="20797">MTFQDFDPVTRFVAGTVGPAGNRTFYLQATDGRRVVTVAVEKQQVSILADRINDVLDQLAPAAAIEPGTPGGPPEDTEPLETPFEEDWRVQTLSLAWDEEQQRLVIECHDHDPDDLPAADPDPQGTAPEEVDISPFARNSLRVSLDPAQARAFARRSMTIVRAGRPPCPFCGGPLDPTGHICPRANGYRR</sequence>
<dbReference type="STRING" id="710696.Intca_1751"/>
<dbReference type="NCBIfam" id="TIGR03847">
    <property type="entry name" value="conserved hypothetical protein"/>
    <property type="match status" value="1"/>
</dbReference>
<dbReference type="EMBL" id="CP002343">
    <property type="protein sequence ID" value="ADU48264.1"/>
    <property type="molecule type" value="Genomic_DNA"/>
</dbReference>
<dbReference type="KEGG" id="ica:Intca_1751"/>
<proteinExistence type="predicted"/>
<dbReference type="eggNOG" id="ENOG502ZW25">
    <property type="taxonomic scope" value="Bacteria"/>
</dbReference>
<dbReference type="AlphaFoldDB" id="E6SA54"/>
<evidence type="ECO:0000313" key="3">
    <source>
        <dbReference type="Proteomes" id="UP000008914"/>
    </source>
</evidence>
<dbReference type="Proteomes" id="UP000008914">
    <property type="component" value="Chromosome"/>
</dbReference>
<gene>
    <name evidence="2" type="ordered locus">Intca_1751</name>
</gene>
<evidence type="ECO:0000313" key="2">
    <source>
        <dbReference type="EMBL" id="ADU48264.1"/>
    </source>
</evidence>
<keyword evidence="3" id="KW-1185">Reference proteome</keyword>
<dbReference type="HOGENOM" id="CLU_098984_0_0_11"/>
<dbReference type="RefSeq" id="WP_013492579.1">
    <property type="nucleotide sequence ID" value="NC_014830.1"/>
</dbReference>
<organism evidence="2 3">
    <name type="scientific">Intrasporangium calvum (strain ATCC 23552 / DSM 43043 / JCM 3097 / NBRC 12989 / NCIMB 10167 / NRRL B-3866 / 7 KIP)</name>
    <dbReference type="NCBI Taxonomy" id="710696"/>
    <lineage>
        <taxon>Bacteria</taxon>
        <taxon>Bacillati</taxon>
        <taxon>Actinomycetota</taxon>
        <taxon>Actinomycetes</taxon>
        <taxon>Micrococcales</taxon>
        <taxon>Intrasporangiaceae</taxon>
        <taxon>Intrasporangium</taxon>
    </lineage>
</organism>
<accession>E6SA54</accession>
<name>E6SA54_INTC7</name>
<dbReference type="InterPro" id="IPR021441">
    <property type="entry name" value="DUF3090"/>
</dbReference>
<dbReference type="Pfam" id="PF11290">
    <property type="entry name" value="DUF3090"/>
    <property type="match status" value="1"/>
</dbReference>